<keyword evidence="5 11" id="KW-0489">Methyltransferase</keyword>
<dbReference type="EMBL" id="CAJFCJ010000001">
    <property type="protein sequence ID" value="CAD5110919.1"/>
    <property type="molecule type" value="Genomic_DNA"/>
</dbReference>
<reference evidence="13 14" key="1">
    <citation type="submission" date="2020-08" db="EMBL/GenBank/DDBJ databases">
        <authorList>
            <person name="Hejnol A."/>
        </authorList>
    </citation>
    <scope>NUCLEOTIDE SEQUENCE [LARGE SCALE GENOMIC DNA]</scope>
</reference>
<dbReference type="InterPro" id="IPR011671">
    <property type="entry name" value="tRNA_uracil_MeTrfase"/>
</dbReference>
<comment type="catalytic activity">
    <reaction evidence="9 11">
        <text>uridine(44) in tRNA(Ser) + S-adenosyl-L-methionine = 2'-O-methyluridine(44) in tRNA(Ser) + S-adenosyl-L-homocysteine + H(+)</text>
        <dbReference type="Rhea" id="RHEA:43100"/>
        <dbReference type="Rhea" id="RHEA-COMP:10339"/>
        <dbReference type="Rhea" id="RHEA-COMP:10340"/>
        <dbReference type="ChEBI" id="CHEBI:15378"/>
        <dbReference type="ChEBI" id="CHEBI:57856"/>
        <dbReference type="ChEBI" id="CHEBI:59789"/>
        <dbReference type="ChEBI" id="CHEBI:65315"/>
        <dbReference type="ChEBI" id="CHEBI:74478"/>
        <dbReference type="EC" id="2.1.1.211"/>
    </reaction>
</comment>
<keyword evidence="10" id="KW-0479">Metal-binding</keyword>
<keyword evidence="14" id="KW-1185">Reference proteome</keyword>
<dbReference type="GO" id="GO:0030488">
    <property type="term" value="P:tRNA methylation"/>
    <property type="evidence" value="ECO:0007669"/>
    <property type="project" value="UniProtKB-UniRule"/>
</dbReference>
<dbReference type="Pfam" id="PF07757">
    <property type="entry name" value="AdoMet_MTase"/>
    <property type="match status" value="1"/>
</dbReference>
<proteinExistence type="inferred from homology"/>
<evidence type="ECO:0000256" key="2">
    <source>
        <dbReference type="ARBA" id="ARBA00004496"/>
    </source>
</evidence>
<dbReference type="EC" id="2.1.1.211" evidence="11"/>
<evidence type="ECO:0000256" key="9">
    <source>
        <dbReference type="ARBA" id="ARBA00047957"/>
    </source>
</evidence>
<keyword evidence="8 11" id="KW-0819">tRNA processing</keyword>
<dbReference type="Proteomes" id="UP000549394">
    <property type="component" value="Unassembled WGS sequence"/>
</dbReference>
<dbReference type="InterPro" id="IPR000571">
    <property type="entry name" value="Znf_CCCH"/>
</dbReference>
<keyword evidence="6 11" id="KW-0808">Transferase</keyword>
<dbReference type="GO" id="GO:0141101">
    <property type="term" value="F:tRNA(Ser) (uridine(44)-2'-O-)-methyltransferase activity"/>
    <property type="evidence" value="ECO:0007669"/>
    <property type="project" value="UniProtKB-EC"/>
</dbReference>
<evidence type="ECO:0000256" key="6">
    <source>
        <dbReference type="ARBA" id="ARBA00022679"/>
    </source>
</evidence>
<evidence type="ECO:0000256" key="5">
    <source>
        <dbReference type="ARBA" id="ARBA00022603"/>
    </source>
</evidence>
<keyword evidence="4 11" id="KW-0963">Cytoplasm</keyword>
<keyword evidence="7 11" id="KW-0949">S-adenosyl-L-methionine</keyword>
<evidence type="ECO:0000256" key="4">
    <source>
        <dbReference type="ARBA" id="ARBA00022490"/>
    </source>
</evidence>
<organism evidence="13 14">
    <name type="scientific">Dimorphilus gyrociliatus</name>
    <dbReference type="NCBI Taxonomy" id="2664684"/>
    <lineage>
        <taxon>Eukaryota</taxon>
        <taxon>Metazoa</taxon>
        <taxon>Spiralia</taxon>
        <taxon>Lophotrochozoa</taxon>
        <taxon>Annelida</taxon>
        <taxon>Polychaeta</taxon>
        <taxon>Polychaeta incertae sedis</taxon>
        <taxon>Dinophilidae</taxon>
        <taxon>Dimorphilus</taxon>
    </lineage>
</organism>
<evidence type="ECO:0000256" key="8">
    <source>
        <dbReference type="ARBA" id="ARBA00022694"/>
    </source>
</evidence>
<gene>
    <name evidence="13" type="ORF">DGYR_LOCUS273</name>
</gene>
<evidence type="ECO:0000259" key="12">
    <source>
        <dbReference type="PROSITE" id="PS50103"/>
    </source>
</evidence>
<comment type="similarity">
    <text evidence="3 11">Belongs to the TRM44 family.</text>
</comment>
<evidence type="ECO:0000256" key="7">
    <source>
        <dbReference type="ARBA" id="ARBA00022691"/>
    </source>
</evidence>
<dbReference type="PANTHER" id="PTHR21210:SF0">
    <property type="entry name" value="TRNA (URACIL-O(2)-)-METHYLTRANSFERASE-RELATED"/>
    <property type="match status" value="1"/>
</dbReference>
<keyword evidence="10" id="KW-0863">Zinc-finger</keyword>
<evidence type="ECO:0000256" key="10">
    <source>
        <dbReference type="PROSITE-ProRule" id="PRU00723"/>
    </source>
</evidence>
<comment type="subcellular location">
    <subcellularLocation>
        <location evidence="2 11">Cytoplasm</location>
    </subcellularLocation>
</comment>
<dbReference type="GO" id="GO:0005737">
    <property type="term" value="C:cytoplasm"/>
    <property type="evidence" value="ECO:0007669"/>
    <property type="project" value="UniProtKB-SubCell"/>
</dbReference>
<feature type="domain" description="C3H1-type" evidence="12">
    <location>
        <begin position="554"/>
        <end position="584"/>
    </location>
</feature>
<name>A0A7I8V6M6_9ANNE</name>
<dbReference type="InterPro" id="IPR029063">
    <property type="entry name" value="SAM-dependent_MTases_sf"/>
</dbReference>
<comment type="function">
    <text evidence="11">Adenosyl-L-methionine (AdoMet)-dependent tRNA (uracil-O(2)-)-methyltransferase.</text>
</comment>
<keyword evidence="10" id="KW-0862">Zinc</keyword>
<evidence type="ECO:0000256" key="11">
    <source>
        <dbReference type="RuleBase" id="RU368004"/>
    </source>
</evidence>
<sequence length="589" mass="68240">MPFKRISETEAKNVDPGHFLQSTLLWTQKPHVVNRRLLAAVQKFTHVQSFPNNWPELILPTHLQFANNVKRLLENGEDFSKDIFSCLTDSKELESEQTNVTIYLRYSMIKNPIKTFAVYDAVFNDDVNNISLTAVLVKEDVNHKLEVENGPIFYIKYNVKDNMQLFINDDDANLTTNDVYNSFWLESVLLKKVRNWSDIKDLNLNQTSLREVDIPFYNEIYQRLKQEYGLPLAKTWTECTDPQKFVFEDVAIAAYLICLWKADKANKFVDLGCGNGLLVYILNSEGYDGYGIDLQSRNIWNRFRPKADLREYAMEPSTEIFMDANWIIGNHSDELTPWIPVIASRSKCSFFLLPCCAFDFFSRFQRKGRERESVYEEYTKYLINLSTASGFEAKVDVLRIPSTKRTCLIGRKCTSMDYSAISVKIDNFIESRRKLSNEKEFTARKEVKRPILEKETKESIAMTIFNKLLEIEPANYVDFPSKQNWICGGELDLKDCASLFDTDQLNKLKSQGGGLASVLKGFTQIFSIIKGKVRLKLPTNCNHNEDKRKRKKVEIKKKLCWFHCHHPNNCPLKTEDCPYAHGSHDLLNK</sequence>
<dbReference type="SUPFAM" id="SSF53335">
    <property type="entry name" value="S-adenosyl-L-methionine-dependent methyltransferases"/>
    <property type="match status" value="1"/>
</dbReference>
<protein>
    <recommendedName>
        <fullName evidence="11">tRNA (uracil-O(2)-)-methyltransferase</fullName>
        <ecNumber evidence="11">2.1.1.211</ecNumber>
    </recommendedName>
</protein>
<accession>A0A7I8V6M6</accession>
<dbReference type="OrthoDB" id="10047021at2759"/>
<dbReference type="PANTHER" id="PTHR21210">
    <property type="entry name" value="TRNA (URACIL-O(2)-)-METHYLTRANSFERASE-RELATED"/>
    <property type="match status" value="1"/>
</dbReference>
<evidence type="ECO:0000313" key="13">
    <source>
        <dbReference type="EMBL" id="CAD5110919.1"/>
    </source>
</evidence>
<dbReference type="GO" id="GO:0008270">
    <property type="term" value="F:zinc ion binding"/>
    <property type="evidence" value="ECO:0007669"/>
    <property type="project" value="UniProtKB-KW"/>
</dbReference>
<feature type="zinc finger region" description="C3H1-type" evidence="10">
    <location>
        <begin position="554"/>
        <end position="584"/>
    </location>
</feature>
<comment type="function">
    <text evidence="1">Probable adenosyl-L-methionine (AdoMet)-dependent tRNA (uracil-O(2)-)-methyltransferase.</text>
</comment>
<comment type="caution">
    <text evidence="13">The sequence shown here is derived from an EMBL/GenBank/DDBJ whole genome shotgun (WGS) entry which is preliminary data.</text>
</comment>
<evidence type="ECO:0000256" key="3">
    <source>
        <dbReference type="ARBA" id="ARBA00009056"/>
    </source>
</evidence>
<evidence type="ECO:0000256" key="1">
    <source>
        <dbReference type="ARBA" id="ARBA00002778"/>
    </source>
</evidence>
<dbReference type="AlphaFoldDB" id="A0A7I8V6M6"/>
<evidence type="ECO:0000313" key="14">
    <source>
        <dbReference type="Proteomes" id="UP000549394"/>
    </source>
</evidence>
<dbReference type="PROSITE" id="PS50103">
    <property type="entry name" value="ZF_C3H1"/>
    <property type="match status" value="1"/>
</dbReference>